<feature type="region of interest" description="Disordered" evidence="1">
    <location>
        <begin position="1"/>
        <end position="21"/>
    </location>
</feature>
<dbReference type="Proteomes" id="UP000078284">
    <property type="component" value="Chromosome 3"/>
</dbReference>
<evidence type="ECO:0000256" key="1">
    <source>
        <dbReference type="SAM" id="MobiDB-lite"/>
    </source>
</evidence>
<comment type="caution">
    <text evidence="2">The sequence shown here is derived from an EMBL/GenBank/DDBJ whole genome shotgun (WGS) entry which is preliminary data.</text>
</comment>
<protein>
    <submittedName>
        <fullName evidence="2">Uncharacterized protein</fullName>
    </submittedName>
</protein>
<sequence length="64" mass="7387">MISSSFSHCQRDLDPGSPLSSRSYILHARDFSFSIKLDREYLKVAKTGFGPKRERMHRMGRKNG</sequence>
<reference evidence="3" key="1">
    <citation type="journal article" date="2016" name="Proc. Natl. Acad. Sci. U.S.A.">
        <title>Chromosome-level assembly of Arabidopsis thaliana Ler reveals the extent of translocation and inversion polymorphisms.</title>
        <authorList>
            <person name="Zapata L."/>
            <person name="Ding J."/>
            <person name="Willing E.M."/>
            <person name="Hartwig B."/>
            <person name="Bezdan D."/>
            <person name="Jiao W.B."/>
            <person name="Patel V."/>
            <person name="Velikkakam James G."/>
            <person name="Koornneef M."/>
            <person name="Ossowski S."/>
            <person name="Schneeberger K."/>
        </authorList>
    </citation>
    <scope>NUCLEOTIDE SEQUENCE [LARGE SCALE GENOMIC DNA]</scope>
    <source>
        <strain evidence="3">cv. Landsberg erecta</strain>
    </source>
</reference>
<proteinExistence type="predicted"/>
<evidence type="ECO:0000313" key="2">
    <source>
        <dbReference type="EMBL" id="OAP06337.1"/>
    </source>
</evidence>
<dbReference type="AlphaFoldDB" id="A0A178VIY5"/>
<name>A0A178VIY5_ARATH</name>
<accession>A0A178VIY5</accession>
<gene>
    <name evidence="2" type="ordered locus">AXX17_At3g35200</name>
</gene>
<evidence type="ECO:0000313" key="3">
    <source>
        <dbReference type="Proteomes" id="UP000078284"/>
    </source>
</evidence>
<dbReference type="EMBL" id="LUHQ01000003">
    <property type="protein sequence ID" value="OAP06337.1"/>
    <property type="molecule type" value="Genomic_DNA"/>
</dbReference>
<organism evidence="2 3">
    <name type="scientific">Arabidopsis thaliana</name>
    <name type="common">Mouse-ear cress</name>
    <dbReference type="NCBI Taxonomy" id="3702"/>
    <lineage>
        <taxon>Eukaryota</taxon>
        <taxon>Viridiplantae</taxon>
        <taxon>Streptophyta</taxon>
        <taxon>Embryophyta</taxon>
        <taxon>Tracheophyta</taxon>
        <taxon>Spermatophyta</taxon>
        <taxon>Magnoliopsida</taxon>
        <taxon>eudicotyledons</taxon>
        <taxon>Gunneridae</taxon>
        <taxon>Pentapetalae</taxon>
        <taxon>rosids</taxon>
        <taxon>malvids</taxon>
        <taxon>Brassicales</taxon>
        <taxon>Brassicaceae</taxon>
        <taxon>Camelineae</taxon>
        <taxon>Arabidopsis</taxon>
    </lineage>
</organism>